<comment type="caution">
    <text evidence="2">The sequence shown here is derived from an EMBL/GenBank/DDBJ whole genome shotgun (WGS) entry which is preliminary data.</text>
</comment>
<dbReference type="Proteomes" id="UP001220010">
    <property type="component" value="Unassembled WGS sequence"/>
</dbReference>
<protein>
    <submittedName>
        <fullName evidence="2">CoA-binding protein</fullName>
    </submittedName>
</protein>
<accession>A0ABT5X8A6</accession>
<dbReference type="InterPro" id="IPR003781">
    <property type="entry name" value="CoA-bd"/>
</dbReference>
<organism evidence="2 3">
    <name type="scientific">Candidatus Methanocrinis natronophilus</name>
    <dbReference type="NCBI Taxonomy" id="3033396"/>
    <lineage>
        <taxon>Archaea</taxon>
        <taxon>Methanobacteriati</taxon>
        <taxon>Methanobacteriota</taxon>
        <taxon>Stenosarchaea group</taxon>
        <taxon>Methanomicrobia</taxon>
        <taxon>Methanotrichales</taxon>
        <taxon>Methanotrichaceae</taxon>
        <taxon>Methanocrinis</taxon>
    </lineage>
</organism>
<dbReference type="Pfam" id="PF13380">
    <property type="entry name" value="CoA_binding_2"/>
    <property type="match status" value="1"/>
</dbReference>
<name>A0ABT5X8A6_9EURY</name>
<evidence type="ECO:0000313" key="2">
    <source>
        <dbReference type="EMBL" id="MDF0590930.1"/>
    </source>
</evidence>
<dbReference type="RefSeq" id="WP_316966675.1">
    <property type="nucleotide sequence ID" value="NZ_JARFPK010000022.1"/>
</dbReference>
<sequence>MTIIEDYEDLRDILKKSRTVAVVGISPDPRQPSYFVSEVVKRYGFKIYLINPEHRGEEILGERVLGSLREVPDKVEIVDVFRRPEAVAVLAEEAREIGFDTFWLQPGTENWDVIRALDQEGRLVVPGICIKTCCQLLL</sequence>
<dbReference type="InterPro" id="IPR036291">
    <property type="entry name" value="NAD(P)-bd_dom_sf"/>
</dbReference>
<evidence type="ECO:0000313" key="3">
    <source>
        <dbReference type="Proteomes" id="UP001220010"/>
    </source>
</evidence>
<reference evidence="2 3" key="1">
    <citation type="submission" date="2023-03" db="EMBL/GenBank/DDBJ databases">
        <title>WGS of Methanotrichaceae archaeon Mx.</title>
        <authorList>
            <person name="Sorokin D.Y."/>
            <person name="Merkel A.Y."/>
        </authorList>
    </citation>
    <scope>NUCLEOTIDE SEQUENCE [LARGE SCALE GENOMIC DNA]</scope>
    <source>
        <strain evidence="2 3">Mx</strain>
    </source>
</reference>
<gene>
    <name evidence="2" type="ORF">P0O15_07090</name>
</gene>
<dbReference type="Gene3D" id="3.40.50.720">
    <property type="entry name" value="NAD(P)-binding Rossmann-like Domain"/>
    <property type="match status" value="1"/>
</dbReference>
<proteinExistence type="predicted"/>
<evidence type="ECO:0000259" key="1">
    <source>
        <dbReference type="SMART" id="SM00881"/>
    </source>
</evidence>
<dbReference type="SMART" id="SM00881">
    <property type="entry name" value="CoA_binding"/>
    <property type="match status" value="1"/>
</dbReference>
<dbReference type="SUPFAM" id="SSF51735">
    <property type="entry name" value="NAD(P)-binding Rossmann-fold domains"/>
    <property type="match status" value="1"/>
</dbReference>
<feature type="domain" description="CoA-binding" evidence="1">
    <location>
        <begin position="13"/>
        <end position="108"/>
    </location>
</feature>
<dbReference type="EMBL" id="JARFPK010000022">
    <property type="protein sequence ID" value="MDF0590930.1"/>
    <property type="molecule type" value="Genomic_DNA"/>
</dbReference>
<keyword evidence="3" id="KW-1185">Reference proteome</keyword>
<dbReference type="PANTHER" id="PTHR33303">
    <property type="entry name" value="CYTOPLASMIC PROTEIN-RELATED"/>
    <property type="match status" value="1"/>
</dbReference>
<dbReference type="PANTHER" id="PTHR33303:SF2">
    <property type="entry name" value="COA-BINDING DOMAIN-CONTAINING PROTEIN"/>
    <property type="match status" value="1"/>
</dbReference>